<reference evidence="1" key="1">
    <citation type="journal article" date="2020" name="Nature">
        <title>Giant virus diversity and host interactions through global metagenomics.</title>
        <authorList>
            <person name="Schulz F."/>
            <person name="Roux S."/>
            <person name="Paez-Espino D."/>
            <person name="Jungbluth S."/>
            <person name="Walsh D.A."/>
            <person name="Denef V.J."/>
            <person name="McMahon K.D."/>
            <person name="Konstantinidis K.T."/>
            <person name="Eloe-Fadrosh E.A."/>
            <person name="Kyrpides N.C."/>
            <person name="Woyke T."/>
        </authorList>
    </citation>
    <scope>NUCLEOTIDE SEQUENCE</scope>
    <source>
        <strain evidence="1">GVMAG-M-3300023174-130</strain>
    </source>
</reference>
<dbReference type="EMBL" id="MN739553">
    <property type="protein sequence ID" value="QHT12942.1"/>
    <property type="molecule type" value="Genomic_DNA"/>
</dbReference>
<accession>A0A6C0D9B0</accession>
<sequence length="139" mass="16611">MGYNIEVSINMMKHSNVSEIKREITDFALELNCDHYYYLYEVENINRIPRNHVVIVVNFDDSEIFNCAHFLKTIKKMKNLHIECIYDDEIACNLLYASQYYLTTVEKDKMIKYNKNKRERSLSDNDKTILEPVFNIKLN</sequence>
<organism evidence="1">
    <name type="scientific">viral metagenome</name>
    <dbReference type="NCBI Taxonomy" id="1070528"/>
    <lineage>
        <taxon>unclassified sequences</taxon>
        <taxon>metagenomes</taxon>
        <taxon>organismal metagenomes</taxon>
    </lineage>
</organism>
<dbReference type="AlphaFoldDB" id="A0A6C0D9B0"/>
<name>A0A6C0D9B0_9ZZZZ</name>
<evidence type="ECO:0000313" key="1">
    <source>
        <dbReference type="EMBL" id="QHT12942.1"/>
    </source>
</evidence>
<proteinExistence type="predicted"/>
<protein>
    <submittedName>
        <fullName evidence="1">Uncharacterized protein</fullName>
    </submittedName>
</protein>